<gene>
    <name evidence="8" type="ORF">JOB18_033964</name>
</gene>
<dbReference type="AlphaFoldDB" id="A0AAV6QAG8"/>
<reference evidence="8 9" key="1">
    <citation type="journal article" date="2021" name="Sci. Rep.">
        <title>Chromosome anchoring in Senegalese sole (Solea senegalensis) reveals sex-associated markers and genome rearrangements in flatfish.</title>
        <authorList>
            <person name="Guerrero-Cozar I."/>
            <person name="Gomez-Garrido J."/>
            <person name="Berbel C."/>
            <person name="Martinez-Blanch J.F."/>
            <person name="Alioto T."/>
            <person name="Claros M.G."/>
            <person name="Gagnaire P.A."/>
            <person name="Manchado M."/>
        </authorList>
    </citation>
    <scope>NUCLEOTIDE SEQUENCE [LARGE SCALE GENOMIC DNA]</scope>
    <source>
        <strain evidence="8">Sse05_10M</strain>
    </source>
</reference>
<evidence type="ECO:0000313" key="8">
    <source>
        <dbReference type="EMBL" id="KAG7486564.1"/>
    </source>
</evidence>
<dbReference type="PANTHER" id="PTHR46614">
    <property type="entry name" value="MORN REPEAT-CONTAINING PROTEIN 4"/>
    <property type="match status" value="1"/>
</dbReference>
<dbReference type="GO" id="GO:0032420">
    <property type="term" value="C:stereocilium"/>
    <property type="evidence" value="ECO:0007669"/>
    <property type="project" value="UniProtKB-SubCell"/>
</dbReference>
<accession>A0AAV6QAG8</accession>
<keyword evidence="4" id="KW-0966">Cell projection</keyword>
<comment type="subcellular location">
    <subcellularLocation>
        <location evidence="1">Cell projection</location>
        <location evidence="1">Filopodium tip</location>
    </subcellularLocation>
    <subcellularLocation>
        <location evidence="2">Cell projection</location>
        <location evidence="2">Stereocilium</location>
    </subcellularLocation>
</comment>
<evidence type="ECO:0000256" key="7">
    <source>
        <dbReference type="ARBA" id="ARBA00039855"/>
    </source>
</evidence>
<name>A0AAV6QAG8_SOLSE</name>
<dbReference type="GO" id="GO:0048678">
    <property type="term" value="P:response to axon injury"/>
    <property type="evidence" value="ECO:0007669"/>
    <property type="project" value="TreeGrafter"/>
</dbReference>
<comment type="function">
    <text evidence="5">Plays a role in promoting axonal degeneration following neuronal injury by toxic insult or trauma.</text>
</comment>
<keyword evidence="3" id="KW-0677">Repeat</keyword>
<dbReference type="Pfam" id="PF02493">
    <property type="entry name" value="MORN"/>
    <property type="match status" value="4"/>
</dbReference>
<dbReference type="GO" id="GO:0032433">
    <property type="term" value="C:filopodium tip"/>
    <property type="evidence" value="ECO:0007669"/>
    <property type="project" value="UniProtKB-SubCell"/>
</dbReference>
<evidence type="ECO:0000256" key="1">
    <source>
        <dbReference type="ARBA" id="ARBA00004495"/>
    </source>
</evidence>
<dbReference type="EMBL" id="JAGKHQ010000018">
    <property type="protein sequence ID" value="KAG7486564.1"/>
    <property type="molecule type" value="Genomic_DNA"/>
</dbReference>
<keyword evidence="9" id="KW-1185">Reference proteome</keyword>
<comment type="subunit">
    <text evidence="6">Interacts with MYO3A.</text>
</comment>
<dbReference type="SMART" id="SM00698">
    <property type="entry name" value="MORN"/>
    <property type="match status" value="3"/>
</dbReference>
<organism evidence="8 9">
    <name type="scientific">Solea senegalensis</name>
    <name type="common">Senegalese sole</name>
    <dbReference type="NCBI Taxonomy" id="28829"/>
    <lineage>
        <taxon>Eukaryota</taxon>
        <taxon>Metazoa</taxon>
        <taxon>Chordata</taxon>
        <taxon>Craniata</taxon>
        <taxon>Vertebrata</taxon>
        <taxon>Euteleostomi</taxon>
        <taxon>Actinopterygii</taxon>
        <taxon>Neopterygii</taxon>
        <taxon>Teleostei</taxon>
        <taxon>Neoteleostei</taxon>
        <taxon>Acanthomorphata</taxon>
        <taxon>Carangaria</taxon>
        <taxon>Pleuronectiformes</taxon>
        <taxon>Pleuronectoidei</taxon>
        <taxon>Soleidae</taxon>
        <taxon>Solea</taxon>
    </lineage>
</organism>
<evidence type="ECO:0000256" key="4">
    <source>
        <dbReference type="ARBA" id="ARBA00023273"/>
    </source>
</evidence>
<evidence type="ECO:0000256" key="3">
    <source>
        <dbReference type="ARBA" id="ARBA00022737"/>
    </source>
</evidence>
<protein>
    <recommendedName>
        <fullName evidence="7">MORN repeat-containing protein 4</fullName>
    </recommendedName>
</protein>
<evidence type="ECO:0000313" key="9">
    <source>
        <dbReference type="Proteomes" id="UP000693946"/>
    </source>
</evidence>
<dbReference type="PANTHER" id="PTHR46614:SF1">
    <property type="entry name" value="MORN REPEAT-CONTAINING PROTEIN 4"/>
    <property type="match status" value="1"/>
</dbReference>
<dbReference type="InterPro" id="IPR052315">
    <property type="entry name" value="MORN4"/>
</dbReference>
<sequence length="201" mass="21795">MPYVGYVLVGYRYISDSTNIMCPPVNYYINVQLHSTESCAINLIMFSIVCSDYMQALEFSVCVCVCVCVCVRTAAGLRHGLGQLNFSDGTCYTGQFENGLFNCCGMLVFPDGSRYEGDFVQGKFHGAGVFTRFDGMKFEGEFKSGCVDGYGVLTFTDSGPGAGGSSHEGLFETNQLIKRENSQEAVQRAQAAAAKARALAM</sequence>
<proteinExistence type="predicted"/>
<comment type="caution">
    <text evidence="8">The sequence shown here is derived from an EMBL/GenBank/DDBJ whole genome shotgun (WGS) entry which is preliminary data.</text>
</comment>
<evidence type="ECO:0000256" key="6">
    <source>
        <dbReference type="ARBA" id="ARBA00038723"/>
    </source>
</evidence>
<dbReference type="Proteomes" id="UP000693946">
    <property type="component" value="Linkage Group LG6"/>
</dbReference>
<evidence type="ECO:0000256" key="5">
    <source>
        <dbReference type="ARBA" id="ARBA00037780"/>
    </source>
</evidence>
<dbReference type="InterPro" id="IPR003409">
    <property type="entry name" value="MORN"/>
</dbReference>
<evidence type="ECO:0000256" key="2">
    <source>
        <dbReference type="ARBA" id="ARBA00004645"/>
    </source>
</evidence>